<gene>
    <name evidence="1" type="ORF">DPMN_122333</name>
</gene>
<reference evidence="1" key="2">
    <citation type="submission" date="2020-11" db="EMBL/GenBank/DDBJ databases">
        <authorList>
            <person name="McCartney M.A."/>
            <person name="Auch B."/>
            <person name="Kono T."/>
            <person name="Mallez S."/>
            <person name="Becker A."/>
            <person name="Gohl D.M."/>
            <person name="Silverstein K.A.T."/>
            <person name="Koren S."/>
            <person name="Bechman K.B."/>
            <person name="Herman A."/>
            <person name="Abrahante J.E."/>
            <person name="Garbe J."/>
        </authorList>
    </citation>
    <scope>NUCLEOTIDE SEQUENCE</scope>
    <source>
        <strain evidence="1">Duluth1</strain>
        <tissue evidence="1">Whole animal</tissue>
    </source>
</reference>
<dbReference type="AlphaFoldDB" id="A0A9D4GRP7"/>
<proteinExistence type="predicted"/>
<sequence>MFSVSHVPRRRRKHVQGVGTQFRELSSQRWELYSCALMGDPSMAITAAGGRTSHRGI</sequence>
<reference evidence="1" key="1">
    <citation type="journal article" date="2019" name="bioRxiv">
        <title>The Genome of the Zebra Mussel, Dreissena polymorpha: A Resource for Invasive Species Research.</title>
        <authorList>
            <person name="McCartney M.A."/>
            <person name="Auch B."/>
            <person name="Kono T."/>
            <person name="Mallez S."/>
            <person name="Zhang Y."/>
            <person name="Obille A."/>
            <person name="Becker A."/>
            <person name="Abrahante J.E."/>
            <person name="Garbe J."/>
            <person name="Badalamenti J.P."/>
            <person name="Herman A."/>
            <person name="Mangelson H."/>
            <person name="Liachko I."/>
            <person name="Sullivan S."/>
            <person name="Sone E.D."/>
            <person name="Koren S."/>
            <person name="Silverstein K.A.T."/>
            <person name="Beckman K.B."/>
            <person name="Gohl D.M."/>
        </authorList>
    </citation>
    <scope>NUCLEOTIDE SEQUENCE</scope>
    <source>
        <strain evidence="1">Duluth1</strain>
        <tissue evidence="1">Whole animal</tissue>
    </source>
</reference>
<accession>A0A9D4GRP7</accession>
<name>A0A9D4GRP7_DREPO</name>
<organism evidence="1 2">
    <name type="scientific">Dreissena polymorpha</name>
    <name type="common">Zebra mussel</name>
    <name type="synonym">Mytilus polymorpha</name>
    <dbReference type="NCBI Taxonomy" id="45954"/>
    <lineage>
        <taxon>Eukaryota</taxon>
        <taxon>Metazoa</taxon>
        <taxon>Spiralia</taxon>
        <taxon>Lophotrochozoa</taxon>
        <taxon>Mollusca</taxon>
        <taxon>Bivalvia</taxon>
        <taxon>Autobranchia</taxon>
        <taxon>Heteroconchia</taxon>
        <taxon>Euheterodonta</taxon>
        <taxon>Imparidentia</taxon>
        <taxon>Neoheterodontei</taxon>
        <taxon>Myida</taxon>
        <taxon>Dreissenoidea</taxon>
        <taxon>Dreissenidae</taxon>
        <taxon>Dreissena</taxon>
    </lineage>
</organism>
<protein>
    <submittedName>
        <fullName evidence="1">Uncharacterized protein</fullName>
    </submittedName>
</protein>
<dbReference type="EMBL" id="JAIWYP010000005">
    <property type="protein sequence ID" value="KAH3820588.1"/>
    <property type="molecule type" value="Genomic_DNA"/>
</dbReference>
<comment type="caution">
    <text evidence="1">The sequence shown here is derived from an EMBL/GenBank/DDBJ whole genome shotgun (WGS) entry which is preliminary data.</text>
</comment>
<keyword evidence="2" id="KW-1185">Reference proteome</keyword>
<evidence type="ECO:0000313" key="1">
    <source>
        <dbReference type="EMBL" id="KAH3820588.1"/>
    </source>
</evidence>
<evidence type="ECO:0000313" key="2">
    <source>
        <dbReference type="Proteomes" id="UP000828390"/>
    </source>
</evidence>
<dbReference type="Proteomes" id="UP000828390">
    <property type="component" value="Unassembled WGS sequence"/>
</dbReference>